<evidence type="ECO:0000313" key="2">
    <source>
        <dbReference type="EMBL" id="SBP36374.1"/>
    </source>
</evidence>
<evidence type="ECO:0000256" key="1">
    <source>
        <dbReference type="SAM" id="Phobius"/>
    </source>
</evidence>
<feature type="non-terminal residue" evidence="2">
    <location>
        <position position="73"/>
    </location>
</feature>
<sequence>VCQSDSCSLDLCGSPNPVIPNTAAECLRKKEIPAANGQKARVQRPPQKLEVCVLFAGANLGFSIFFDTSNFVS</sequence>
<reference evidence="2" key="1">
    <citation type="submission" date="2016-05" db="EMBL/GenBank/DDBJ databases">
        <authorList>
            <person name="Lavstsen T."/>
            <person name="Jespersen J.S."/>
        </authorList>
    </citation>
    <scope>NUCLEOTIDE SEQUENCE</scope>
    <source>
        <tissue evidence="2">Brain</tissue>
    </source>
</reference>
<feature type="transmembrane region" description="Helical" evidence="1">
    <location>
        <begin position="49"/>
        <end position="66"/>
    </location>
</feature>
<gene>
    <name evidence="2" type="primary">Nfu_g_1_018511</name>
</gene>
<name>A0A1A7Z1J3_9TELE</name>
<keyword evidence="1" id="KW-1133">Transmembrane helix</keyword>
<accession>A0A1A7Z1J3</accession>
<proteinExistence type="predicted"/>
<organism evidence="2">
    <name type="scientific">Iconisemion striatum</name>
    <dbReference type="NCBI Taxonomy" id="60296"/>
    <lineage>
        <taxon>Eukaryota</taxon>
        <taxon>Metazoa</taxon>
        <taxon>Chordata</taxon>
        <taxon>Craniata</taxon>
        <taxon>Vertebrata</taxon>
        <taxon>Euteleostomi</taxon>
        <taxon>Actinopterygii</taxon>
        <taxon>Neopterygii</taxon>
        <taxon>Teleostei</taxon>
        <taxon>Neoteleostei</taxon>
        <taxon>Acanthomorphata</taxon>
        <taxon>Ovalentaria</taxon>
        <taxon>Atherinomorphae</taxon>
        <taxon>Cyprinodontiformes</taxon>
        <taxon>Nothobranchiidae</taxon>
        <taxon>Iconisemion</taxon>
    </lineage>
</organism>
<dbReference type="AlphaFoldDB" id="A0A1A7Z1J3"/>
<dbReference type="EMBL" id="HADW01014024">
    <property type="protein sequence ID" value="SBP15424.1"/>
    <property type="molecule type" value="Transcribed_RNA"/>
</dbReference>
<dbReference type="EMBL" id="HADX01014142">
    <property type="protein sequence ID" value="SBP36374.1"/>
    <property type="molecule type" value="Transcribed_RNA"/>
</dbReference>
<protein>
    <submittedName>
        <fullName evidence="2">Uncharacterized protein</fullName>
    </submittedName>
</protein>
<reference evidence="2" key="2">
    <citation type="submission" date="2016-06" db="EMBL/GenBank/DDBJ databases">
        <title>The genome of a short-lived fish provides insights into sex chromosome evolution and the genetic control of aging.</title>
        <authorList>
            <person name="Reichwald K."/>
            <person name="Felder M."/>
            <person name="Petzold A."/>
            <person name="Koch P."/>
            <person name="Groth M."/>
            <person name="Platzer M."/>
        </authorList>
    </citation>
    <scope>NUCLEOTIDE SEQUENCE</scope>
    <source>
        <tissue evidence="2">Brain</tissue>
    </source>
</reference>
<feature type="non-terminal residue" evidence="2">
    <location>
        <position position="1"/>
    </location>
</feature>
<keyword evidence="1" id="KW-0812">Transmembrane</keyword>
<keyword evidence="1" id="KW-0472">Membrane</keyword>